<dbReference type="EMBL" id="JBHRWW010000006">
    <property type="protein sequence ID" value="MFC3688965.1"/>
    <property type="molecule type" value="Genomic_DNA"/>
</dbReference>
<keyword evidence="2" id="KW-0813">Transport</keyword>
<evidence type="ECO:0000313" key="4">
    <source>
        <dbReference type="EMBL" id="MFC3688965.1"/>
    </source>
</evidence>
<dbReference type="Gene3D" id="3.40.190.10">
    <property type="entry name" value="Periplasmic binding protein-like II"/>
    <property type="match status" value="2"/>
</dbReference>
<gene>
    <name evidence="4" type="ORF">ACFOLH_11490</name>
</gene>
<dbReference type="RefSeq" id="WP_340293489.1">
    <property type="nucleotide sequence ID" value="NZ_JBBEOI010000110.1"/>
</dbReference>
<evidence type="ECO:0000256" key="1">
    <source>
        <dbReference type="ARBA" id="ARBA00008520"/>
    </source>
</evidence>
<accession>A0ABV7WGZ1</accession>
<name>A0ABV7WGZ1_9MICO</name>
<dbReference type="PROSITE" id="PS51257">
    <property type="entry name" value="PROKAR_LIPOPROTEIN"/>
    <property type="match status" value="1"/>
</dbReference>
<feature type="chain" id="PRO_5047460193" evidence="3">
    <location>
        <begin position="25"/>
        <end position="471"/>
    </location>
</feature>
<dbReference type="InterPro" id="IPR050490">
    <property type="entry name" value="Bact_solute-bd_prot1"/>
</dbReference>
<dbReference type="PANTHER" id="PTHR43649">
    <property type="entry name" value="ARABINOSE-BINDING PROTEIN-RELATED"/>
    <property type="match status" value="1"/>
</dbReference>
<organism evidence="4 5">
    <name type="scientific">Aquipuribacter hungaricus</name>
    <dbReference type="NCBI Taxonomy" id="545624"/>
    <lineage>
        <taxon>Bacteria</taxon>
        <taxon>Bacillati</taxon>
        <taxon>Actinomycetota</taxon>
        <taxon>Actinomycetes</taxon>
        <taxon>Micrococcales</taxon>
        <taxon>Intrasporangiaceae</taxon>
        <taxon>Aquipuribacter</taxon>
    </lineage>
</organism>
<evidence type="ECO:0000313" key="5">
    <source>
        <dbReference type="Proteomes" id="UP001595685"/>
    </source>
</evidence>
<comment type="caution">
    <text evidence="4">The sequence shown here is derived from an EMBL/GenBank/DDBJ whole genome shotgun (WGS) entry which is preliminary data.</text>
</comment>
<dbReference type="Proteomes" id="UP001595685">
    <property type="component" value="Unassembled WGS sequence"/>
</dbReference>
<feature type="signal peptide" evidence="3">
    <location>
        <begin position="1"/>
        <end position="24"/>
    </location>
</feature>
<evidence type="ECO:0000256" key="3">
    <source>
        <dbReference type="SAM" id="SignalP"/>
    </source>
</evidence>
<proteinExistence type="inferred from homology"/>
<dbReference type="Pfam" id="PF01547">
    <property type="entry name" value="SBP_bac_1"/>
    <property type="match status" value="1"/>
</dbReference>
<comment type="similarity">
    <text evidence="1">Belongs to the bacterial solute-binding protein 1 family.</text>
</comment>
<dbReference type="InterPro" id="IPR006059">
    <property type="entry name" value="SBP"/>
</dbReference>
<dbReference type="SUPFAM" id="SSF53850">
    <property type="entry name" value="Periplasmic binding protein-like II"/>
    <property type="match status" value="1"/>
</dbReference>
<evidence type="ECO:0000256" key="2">
    <source>
        <dbReference type="ARBA" id="ARBA00022448"/>
    </source>
</evidence>
<keyword evidence="5" id="KW-1185">Reference proteome</keyword>
<reference evidence="5" key="1">
    <citation type="journal article" date="2019" name="Int. J. Syst. Evol. Microbiol.">
        <title>The Global Catalogue of Microorganisms (GCM) 10K type strain sequencing project: providing services to taxonomists for standard genome sequencing and annotation.</title>
        <authorList>
            <consortium name="The Broad Institute Genomics Platform"/>
            <consortium name="The Broad Institute Genome Sequencing Center for Infectious Disease"/>
            <person name="Wu L."/>
            <person name="Ma J."/>
        </authorList>
    </citation>
    <scope>NUCLEOTIDE SEQUENCE [LARGE SCALE GENOMIC DNA]</scope>
    <source>
        <strain evidence="5">NCAIM B.02333</strain>
    </source>
</reference>
<dbReference type="PANTHER" id="PTHR43649:SF29">
    <property type="entry name" value="OSMOPROTECTIVE COMPOUNDS-BINDING PROTEIN GGTB"/>
    <property type="match status" value="1"/>
</dbReference>
<sequence>MRNRLNRRVAAAAGAGISITMLLAACGADQIEGSGGSGGGDASGGAGTGVDAAAEIDCAPYEEFGDIEGEEVSLYTSILAPEDQPYIDAFQPFTECTGVSVTYEGSSEFEAQLLVRTQAGNPPDIALFPQPGLLQTIVRDTGTVVPAPDQVEAAVDEFYGEDWKNYGTVDGEFYAAPNSANVKSFVWYSPSAFEEAGYEVPETWDEMLALSDQIVADNPGGEIKPWCAGIESGDATGWTTTDWMEDVMLRTAGPDVYDQWVNHEIPFNDPAVATALETVGGILKNEEYVNGGIGGVQSIASQAFQEAGLPILDGSCFMHRQASFYAANWPDGTEVAEDGDVFAFYLPPINEEFGNPVLGAGEFVGAFSDEPHVQAFQLYMTSEDFINNRAAGGQFIPPHSGLDVANLQNPIDELSAELLNDEEATFRFDASDLMPGAVGAGTFWSEMTAWIAEDKADAEVLDAIEASWPAS</sequence>
<keyword evidence="3" id="KW-0732">Signal</keyword>
<protein>
    <submittedName>
        <fullName evidence="4">ABC transporter substrate-binding protein</fullName>
    </submittedName>
</protein>